<dbReference type="PANTHER" id="PTHR43861">
    <property type="entry name" value="TRANS-ACONITATE 2-METHYLTRANSFERASE-RELATED"/>
    <property type="match status" value="1"/>
</dbReference>
<dbReference type="CDD" id="cd02440">
    <property type="entry name" value="AdoMet_MTases"/>
    <property type="match status" value="1"/>
</dbReference>
<comment type="caution">
    <text evidence="1">The sequence shown here is derived from an EMBL/GenBank/DDBJ whole genome shotgun (WGS) entry which is preliminary data.</text>
</comment>
<reference evidence="2" key="1">
    <citation type="journal article" date="2019" name="Int. J. Syst. Evol. Microbiol.">
        <title>The Global Catalogue of Microorganisms (GCM) 10K type strain sequencing project: providing services to taxonomists for standard genome sequencing and annotation.</title>
        <authorList>
            <consortium name="The Broad Institute Genomics Platform"/>
            <consortium name="The Broad Institute Genome Sequencing Center for Infectious Disease"/>
            <person name="Wu L."/>
            <person name="Ma J."/>
        </authorList>
    </citation>
    <scope>NUCLEOTIDE SEQUENCE [LARGE SCALE GENOMIC DNA]</scope>
    <source>
        <strain evidence="2">CCUG 54329</strain>
    </source>
</reference>
<gene>
    <name evidence="1" type="ORF">ACFQ24_17930</name>
</gene>
<dbReference type="EC" id="2.1.1.-" evidence="1"/>
<dbReference type="GO" id="GO:0008168">
    <property type="term" value="F:methyltransferase activity"/>
    <property type="evidence" value="ECO:0007669"/>
    <property type="project" value="UniProtKB-KW"/>
</dbReference>
<keyword evidence="1" id="KW-0489">Methyltransferase</keyword>
<dbReference type="Pfam" id="PF13489">
    <property type="entry name" value="Methyltransf_23"/>
    <property type="match status" value="1"/>
</dbReference>
<organism evidence="1 2">
    <name type="scientific">Sphingobium olei</name>
    <dbReference type="NCBI Taxonomy" id="420955"/>
    <lineage>
        <taxon>Bacteria</taxon>
        <taxon>Pseudomonadati</taxon>
        <taxon>Pseudomonadota</taxon>
        <taxon>Alphaproteobacteria</taxon>
        <taxon>Sphingomonadales</taxon>
        <taxon>Sphingomonadaceae</taxon>
        <taxon>Sphingobium</taxon>
    </lineage>
</organism>
<evidence type="ECO:0000313" key="1">
    <source>
        <dbReference type="EMBL" id="MFD1106746.1"/>
    </source>
</evidence>
<dbReference type="Proteomes" id="UP001597203">
    <property type="component" value="Unassembled WGS sequence"/>
</dbReference>
<dbReference type="SUPFAM" id="SSF53335">
    <property type="entry name" value="S-adenosyl-L-methionine-dependent methyltransferases"/>
    <property type="match status" value="1"/>
</dbReference>
<accession>A0ABW3P2B0</accession>
<protein>
    <submittedName>
        <fullName evidence="1">Class I SAM-dependent methyltransferase</fullName>
        <ecNumber evidence="1">2.1.1.-</ecNumber>
    </submittedName>
</protein>
<proteinExistence type="predicted"/>
<evidence type="ECO:0000313" key="2">
    <source>
        <dbReference type="Proteomes" id="UP001597203"/>
    </source>
</evidence>
<sequence>MRHDPIITARACPLCGAGADQAEPFLADSRDETRLSASSFASRKVPEYMSHAMVCCRACDLAYVDRPPSVESLAASYHAADYDSADEAEDAADAYARALAPVLEKLKGRGAALEIGTGTAAFLDRLEGAGFAELVGVEPSSAAIAAAPDHRRPWIREGIFEEANFAPDSFDLICCFMTLEHVQDPGALVASALRLLKPGGVFVGVTHDRRAWLNRLLGRRSPIVDVEHMQLFSAQSARRLLEHNGYEAVGGASFRNSYRPSYWLRLVPMPGALKHRLTRLLRGSWFDRWHLPLNVGNFMSWGFKPY</sequence>
<dbReference type="RefSeq" id="WP_380913728.1">
    <property type="nucleotide sequence ID" value="NZ_JBHTLS010000134.1"/>
</dbReference>
<keyword evidence="1" id="KW-0808">Transferase</keyword>
<dbReference type="GO" id="GO:0032259">
    <property type="term" value="P:methylation"/>
    <property type="evidence" value="ECO:0007669"/>
    <property type="project" value="UniProtKB-KW"/>
</dbReference>
<dbReference type="Gene3D" id="3.40.50.150">
    <property type="entry name" value="Vaccinia Virus protein VP39"/>
    <property type="match status" value="1"/>
</dbReference>
<name>A0ABW3P2B0_9SPHN</name>
<dbReference type="EMBL" id="JBHTLS010000134">
    <property type="protein sequence ID" value="MFD1106746.1"/>
    <property type="molecule type" value="Genomic_DNA"/>
</dbReference>
<dbReference type="InterPro" id="IPR029063">
    <property type="entry name" value="SAM-dependent_MTases_sf"/>
</dbReference>
<keyword evidence="2" id="KW-1185">Reference proteome</keyword>